<feature type="signal peptide" evidence="1">
    <location>
        <begin position="1"/>
        <end position="27"/>
    </location>
</feature>
<reference evidence="2" key="1">
    <citation type="journal article" date="2009" name="Nature">
        <title>The Schistosoma japonicum genome reveals features of host-parasite interplay.</title>
        <authorList>
            <person name="Liu F."/>
            <person name="Zhou Y."/>
            <person name="Wang Z.Q."/>
            <person name="Lu G."/>
            <person name="Zheng H."/>
            <person name="Brindley P.J."/>
            <person name="McManus D.P."/>
            <person name="Blair D."/>
            <person name="Zhang Q.H."/>
            <person name="Zhong Y."/>
            <person name="Wang S."/>
            <person name="Han Z.G."/>
            <person name="Chen Z."/>
        </authorList>
    </citation>
    <scope>NUCLEOTIDE SEQUENCE</scope>
    <source>
        <strain evidence="2">Anhui</strain>
    </source>
</reference>
<organism evidence="2">
    <name type="scientific">Schistosoma japonicum</name>
    <name type="common">Blood fluke</name>
    <dbReference type="NCBI Taxonomy" id="6182"/>
    <lineage>
        <taxon>Eukaryota</taxon>
        <taxon>Metazoa</taxon>
        <taxon>Spiralia</taxon>
        <taxon>Lophotrochozoa</taxon>
        <taxon>Platyhelminthes</taxon>
        <taxon>Trematoda</taxon>
        <taxon>Digenea</taxon>
        <taxon>Strigeidida</taxon>
        <taxon>Schistosomatoidea</taxon>
        <taxon>Schistosomatidae</taxon>
        <taxon>Schistosoma</taxon>
    </lineage>
</organism>
<reference evidence="2" key="2">
    <citation type="submission" date="2009-03" db="EMBL/GenBank/DDBJ databases">
        <authorList>
            <person name="Gang L."/>
        </authorList>
    </citation>
    <scope>NUCLEOTIDE SEQUENCE</scope>
    <source>
        <strain evidence="2">Anhui</strain>
    </source>
</reference>
<sequence>MSSDLHKFFLLIVVVSAVFCLIKYTLANNECQQSCWRMNLVCQRKCASNNSFTNARRVAIKSVYQKMYASTIKHSVIIVAGEQTLSVFESVLATIPLQNARRVAIK</sequence>
<dbReference type="AlphaFoldDB" id="C7TZB0"/>
<proteinExistence type="evidence at transcript level"/>
<protein>
    <submittedName>
        <fullName evidence="2">Hypotheticial protein</fullName>
    </submittedName>
</protein>
<name>C7TZB0_SCHJA</name>
<evidence type="ECO:0000313" key="2">
    <source>
        <dbReference type="EMBL" id="CAX82936.1"/>
    </source>
</evidence>
<accession>C7TZB0</accession>
<feature type="chain" id="PRO_5002985160" evidence="1">
    <location>
        <begin position="28"/>
        <end position="106"/>
    </location>
</feature>
<dbReference type="EMBL" id="FN327212">
    <property type="protein sequence ID" value="CAX82936.1"/>
    <property type="molecule type" value="mRNA"/>
</dbReference>
<evidence type="ECO:0000256" key="1">
    <source>
        <dbReference type="SAM" id="SignalP"/>
    </source>
</evidence>
<keyword evidence="1" id="KW-0732">Signal</keyword>